<evidence type="ECO:0000313" key="2">
    <source>
        <dbReference type="Proteomes" id="UP001236652"/>
    </source>
</evidence>
<dbReference type="Proteomes" id="UP001236652">
    <property type="component" value="Plasmid unnamed"/>
</dbReference>
<proteinExistence type="predicted"/>
<evidence type="ECO:0000313" key="1">
    <source>
        <dbReference type="EMBL" id="WIG00320.1"/>
    </source>
</evidence>
<keyword evidence="2" id="KW-1185">Reference proteome</keyword>
<accession>A0ABY8V642</accession>
<organism evidence="1 2">
    <name type="scientific">Pontibacillus chungwhensis</name>
    <dbReference type="NCBI Taxonomy" id="265426"/>
    <lineage>
        <taxon>Bacteria</taxon>
        <taxon>Bacillati</taxon>
        <taxon>Bacillota</taxon>
        <taxon>Bacilli</taxon>
        <taxon>Bacillales</taxon>
        <taxon>Bacillaceae</taxon>
        <taxon>Pontibacillus</taxon>
    </lineage>
</organism>
<reference evidence="1 2" key="1">
    <citation type="submission" date="2023-05" db="EMBL/GenBank/DDBJ databases">
        <title>Comparative genomics reveals the evidence of polycyclic aromatic hydrocarbons degradation in moderately halophilic genus Pontibacillus.</title>
        <authorList>
            <person name="Yang H."/>
            <person name="Qian Z."/>
        </authorList>
    </citation>
    <scope>NUCLEOTIDE SEQUENCE [LARGE SCALE GENOMIC DNA]</scope>
    <source>
        <strain evidence="2">HN14</strain>
        <plasmid evidence="1 2">unnamed</plasmid>
    </source>
</reference>
<dbReference type="EMBL" id="CP126447">
    <property type="protein sequence ID" value="WIG00320.1"/>
    <property type="molecule type" value="Genomic_DNA"/>
</dbReference>
<name>A0ABY8V642_9BACI</name>
<dbReference type="RefSeq" id="WP_231419944.1">
    <property type="nucleotide sequence ID" value="NZ_CP126447.1"/>
</dbReference>
<sequence length="106" mass="12276">MEGTLGGKSGVLNLENADFNMYLCKMQEGRKDTFNNLANNVFLQIKLRNLKDMGNLFFIDYYYINTLDGKKEEGTVLGITQDLDLFRDKVKKWVVEAEMVSYKVVY</sequence>
<gene>
    <name evidence="1" type="ORF">QNI29_20955</name>
</gene>
<protein>
    <submittedName>
        <fullName evidence="1">Uncharacterized protein</fullName>
    </submittedName>
</protein>
<geneLocation type="plasmid" evidence="1 2">
    <name>unnamed</name>
</geneLocation>
<keyword evidence="1" id="KW-0614">Plasmid</keyword>